<dbReference type="EMBL" id="VUNQ01000050">
    <property type="protein sequence ID" value="MSU03000.1"/>
    <property type="molecule type" value="Genomic_DNA"/>
</dbReference>
<dbReference type="SUPFAM" id="SSF51726">
    <property type="entry name" value="UROD/MetE-like"/>
    <property type="match status" value="1"/>
</dbReference>
<evidence type="ECO:0000313" key="3">
    <source>
        <dbReference type="Proteomes" id="UP000469523"/>
    </source>
</evidence>
<dbReference type="RefSeq" id="WP_154442365.1">
    <property type="nucleotide sequence ID" value="NZ_VUNQ01000050.1"/>
</dbReference>
<sequence>MVAASIFKCVGQEVEIIPDSILEGLNISYEESNKNAHEMAILAKALKEYKNEKYCKLPLCHTVEAEAFGSKVIFDQKVGNRIGKYKINDINLVEDISLIDLNRGRVAEVLKAINILKKNEENVILNITGPFSVATSVMDSQLFYRAVRKDREKINRLLEIIENSIVKLILEGVKQGVDFISFADPVGTMDIVGPKIYKDISGQSTYNILKRVESRLGKTIIHICGKTSTSLEAVGLIEIERIKAEGQDYLDIIKKIKGEQKDIKFIGHWCLKLNKSNGEIINCKIK</sequence>
<dbReference type="Gene3D" id="3.20.20.210">
    <property type="match status" value="1"/>
</dbReference>
<accession>A0A6N7Y4M0</accession>
<dbReference type="AlphaFoldDB" id="A0A6N7Y4M0"/>
<name>A0A6N7Y4M0_9FIRM</name>
<keyword evidence="2" id="KW-0489">Methyltransferase</keyword>
<dbReference type="PANTHER" id="PTHR47099">
    <property type="entry name" value="METHYLCOBAMIDE:COM METHYLTRANSFERASE MTBA"/>
    <property type="match status" value="1"/>
</dbReference>
<keyword evidence="3" id="KW-1185">Reference proteome</keyword>
<evidence type="ECO:0000313" key="2">
    <source>
        <dbReference type="EMBL" id="MSU03000.1"/>
    </source>
</evidence>
<dbReference type="GO" id="GO:0032259">
    <property type="term" value="P:methylation"/>
    <property type="evidence" value="ECO:0007669"/>
    <property type="project" value="UniProtKB-KW"/>
</dbReference>
<dbReference type="GO" id="GO:0006779">
    <property type="term" value="P:porphyrin-containing compound biosynthetic process"/>
    <property type="evidence" value="ECO:0007669"/>
    <property type="project" value="InterPro"/>
</dbReference>
<organism evidence="2 3">
    <name type="scientific">Tissierella pigra</name>
    <dbReference type="NCBI Taxonomy" id="2607614"/>
    <lineage>
        <taxon>Bacteria</taxon>
        <taxon>Bacillati</taxon>
        <taxon>Bacillota</taxon>
        <taxon>Tissierellia</taxon>
        <taxon>Tissierellales</taxon>
        <taxon>Tissierellaceae</taxon>
        <taxon>Tissierella</taxon>
    </lineage>
</organism>
<dbReference type="PANTHER" id="PTHR47099:SF1">
    <property type="entry name" value="METHYLCOBAMIDE:COM METHYLTRANSFERASE MTBA"/>
    <property type="match status" value="1"/>
</dbReference>
<proteinExistence type="predicted"/>
<dbReference type="InterPro" id="IPR000257">
    <property type="entry name" value="Uroporphyrinogen_deCOase"/>
</dbReference>
<protein>
    <submittedName>
        <fullName evidence="2">Methylcobamide--CoM methyltransferase</fullName>
    </submittedName>
</protein>
<dbReference type="InterPro" id="IPR038071">
    <property type="entry name" value="UROD/MetE-like_sf"/>
</dbReference>
<comment type="caution">
    <text evidence="2">The sequence shown here is derived from an EMBL/GenBank/DDBJ whole genome shotgun (WGS) entry which is preliminary data.</text>
</comment>
<feature type="domain" description="Uroporphyrinogen decarboxylase (URO-D)" evidence="1">
    <location>
        <begin position="25"/>
        <end position="250"/>
    </location>
</feature>
<gene>
    <name evidence="2" type="ORF">FYJ83_16170</name>
</gene>
<dbReference type="InterPro" id="IPR052024">
    <property type="entry name" value="Methanogen_methyltrans"/>
</dbReference>
<reference evidence="2 3" key="1">
    <citation type="submission" date="2019-09" db="EMBL/GenBank/DDBJ databases">
        <title>In-depth cultivation of the pig gut microbiome towards novel bacterial diversity and tailored functional studies.</title>
        <authorList>
            <person name="Wylensek D."/>
            <person name="Hitch T.C.A."/>
            <person name="Clavel T."/>
        </authorList>
    </citation>
    <scope>NUCLEOTIDE SEQUENCE [LARGE SCALE GENOMIC DNA]</scope>
    <source>
        <strain evidence="2 3">WCA3-693-APC-4?</strain>
    </source>
</reference>
<dbReference type="Pfam" id="PF01208">
    <property type="entry name" value="URO-D"/>
    <property type="match status" value="1"/>
</dbReference>
<dbReference type="GO" id="GO:0008168">
    <property type="term" value="F:methyltransferase activity"/>
    <property type="evidence" value="ECO:0007669"/>
    <property type="project" value="UniProtKB-KW"/>
</dbReference>
<evidence type="ECO:0000259" key="1">
    <source>
        <dbReference type="Pfam" id="PF01208"/>
    </source>
</evidence>
<dbReference type="Proteomes" id="UP000469523">
    <property type="component" value="Unassembled WGS sequence"/>
</dbReference>
<dbReference type="GO" id="GO:0004853">
    <property type="term" value="F:uroporphyrinogen decarboxylase activity"/>
    <property type="evidence" value="ECO:0007669"/>
    <property type="project" value="InterPro"/>
</dbReference>
<keyword evidence="2" id="KW-0808">Transferase</keyword>